<dbReference type="Proteomes" id="UP000274429">
    <property type="component" value="Unassembled WGS sequence"/>
</dbReference>
<dbReference type="SUPFAM" id="SSF101233">
    <property type="entry name" value="PWI domain"/>
    <property type="match status" value="1"/>
</dbReference>
<keyword evidence="2" id="KW-0507">mRNA processing</keyword>
<comment type="similarity">
    <text evidence="1">Belongs to the DRC1 family.</text>
</comment>
<feature type="compositionally biased region" description="Basic and acidic residues" evidence="5">
    <location>
        <begin position="886"/>
        <end position="896"/>
    </location>
</feature>
<accession>A0A158RE19</accession>
<gene>
    <name evidence="7" type="ORF">TTAC_LOCUS6497</name>
</gene>
<feature type="region of interest" description="Disordered" evidence="5">
    <location>
        <begin position="834"/>
        <end position="1528"/>
    </location>
</feature>
<feature type="compositionally biased region" description="Basic residues" evidence="5">
    <location>
        <begin position="1317"/>
        <end position="1338"/>
    </location>
</feature>
<evidence type="ECO:0000313" key="9">
    <source>
        <dbReference type="WBParaSite" id="TTAC_0000651201-mRNA-1"/>
    </source>
</evidence>
<evidence type="ECO:0000256" key="1">
    <source>
        <dbReference type="ARBA" id="ARBA00009688"/>
    </source>
</evidence>
<dbReference type="GO" id="GO:0005858">
    <property type="term" value="C:axonemal dynein complex"/>
    <property type="evidence" value="ECO:0007669"/>
    <property type="project" value="InterPro"/>
</dbReference>
<dbReference type="PANTHER" id="PTHR21625:SF1">
    <property type="entry name" value="DYNEIN REGULATORY COMPLEX PROTEIN 1"/>
    <property type="match status" value="1"/>
</dbReference>
<feature type="compositionally biased region" description="Basic and acidic residues" evidence="5">
    <location>
        <begin position="1179"/>
        <end position="1191"/>
    </location>
</feature>
<feature type="compositionally biased region" description="Polar residues" evidence="5">
    <location>
        <begin position="1031"/>
        <end position="1043"/>
    </location>
</feature>
<dbReference type="InterPro" id="IPR039505">
    <property type="entry name" value="DRC1/2_N"/>
</dbReference>
<dbReference type="InterPro" id="IPR036483">
    <property type="entry name" value="PWI_dom_sf"/>
</dbReference>
<feature type="compositionally biased region" description="Low complexity" evidence="5">
    <location>
        <begin position="1232"/>
        <end position="1252"/>
    </location>
</feature>
<dbReference type="GO" id="GO:0060285">
    <property type="term" value="P:cilium-dependent cell motility"/>
    <property type="evidence" value="ECO:0007669"/>
    <property type="project" value="TreeGrafter"/>
</dbReference>
<feature type="compositionally biased region" description="Basic and acidic residues" evidence="5">
    <location>
        <begin position="1378"/>
        <end position="1387"/>
    </location>
</feature>
<feature type="region of interest" description="Disordered" evidence="5">
    <location>
        <begin position="494"/>
        <end position="534"/>
    </location>
</feature>
<dbReference type="InterPro" id="IPR002483">
    <property type="entry name" value="PWI_dom"/>
</dbReference>
<dbReference type="WBParaSite" id="TTAC_0000651201-mRNA-1">
    <property type="protein sequence ID" value="TTAC_0000651201-mRNA-1"/>
    <property type="gene ID" value="TTAC_0000651201"/>
</dbReference>
<dbReference type="InterPro" id="IPR039750">
    <property type="entry name" value="DRC1/DRC2"/>
</dbReference>
<evidence type="ECO:0000256" key="5">
    <source>
        <dbReference type="SAM" id="MobiDB-lite"/>
    </source>
</evidence>
<feature type="domain" description="PWI" evidence="6">
    <location>
        <begin position="709"/>
        <end position="808"/>
    </location>
</feature>
<feature type="compositionally biased region" description="Low complexity" evidence="5">
    <location>
        <begin position="1392"/>
        <end position="1419"/>
    </location>
</feature>
<keyword evidence="3 4" id="KW-0175">Coiled coil</keyword>
<feature type="compositionally biased region" description="Basic and acidic residues" evidence="5">
    <location>
        <begin position="971"/>
        <end position="986"/>
    </location>
</feature>
<feature type="compositionally biased region" description="Polar residues" evidence="5">
    <location>
        <begin position="498"/>
        <end position="508"/>
    </location>
</feature>
<feature type="compositionally biased region" description="Basic residues" evidence="5">
    <location>
        <begin position="1058"/>
        <end position="1067"/>
    </location>
</feature>
<dbReference type="PROSITE" id="PS51025">
    <property type="entry name" value="PWI"/>
    <property type="match status" value="1"/>
</dbReference>
<protein>
    <submittedName>
        <fullName evidence="9">PWI domain-containing protein</fullName>
    </submittedName>
</protein>
<dbReference type="Pfam" id="PF14772">
    <property type="entry name" value="NYD-SP28"/>
    <property type="match status" value="1"/>
</dbReference>
<feature type="compositionally biased region" description="Basic and acidic residues" evidence="5">
    <location>
        <begin position="1119"/>
        <end position="1156"/>
    </location>
</feature>
<evidence type="ECO:0000256" key="2">
    <source>
        <dbReference type="ARBA" id="ARBA00022664"/>
    </source>
</evidence>
<feature type="compositionally biased region" description="Basic and acidic residues" evidence="5">
    <location>
        <begin position="1420"/>
        <end position="1455"/>
    </location>
</feature>
<dbReference type="GO" id="GO:0006397">
    <property type="term" value="P:mRNA processing"/>
    <property type="evidence" value="ECO:0007669"/>
    <property type="project" value="UniProtKB-KW"/>
</dbReference>
<sequence>MNKYTRKLYFDHEEDRDKGPSINSDDLEERIAARQLRIAERLASLRPDYFDEKASTEEKAGVLAPSNPLANAQVALSAQRIVNLCRNGNAFITNLKVACDARENLRRVEEEELDDVRQAKLDAEQKAVTKLFEDVEEKWEEIKTRKGAHELHDIFEELKTNCAKIIDEKNKLIYDIHLELKAKDDHFVKELRKRTEDVDIMVERMESQMKSMQRAYDFELREIEKAFLQDREDLLKVQTNDWEDFMAELKKKQENYLEERKNRIAELEELIQRLRTNHSEEFNALKLRLTTEVQNMETDLQQMKATYQLNLEKLEYNFQVLKRRDEENTFTRSQQKRKITQLQDQLNRLRVFSKKQKEFLRSLIKFEEQNFRDIWIMNEDELRKDAEKLMAADKIIMEQQLGLTWTPPNVLPQTLKEAPKDIVDKFLTMLAFEPEFLIEVKMKKLLRGLPFDDQKLIRLDAVLNVLKVNSERLLDKLFTYFILPCDENRPKPLPISLPVSSPYGQDAQQEGGKNELQKCESQSTTPPDSLAPTEVPTFNEEVSFSVIRLIDPIDVPQVLHRFAVENCVHGVTLATIERAVDSTAPVTASLPEDVIKGVAEKGSAVKIIHRVSARQQDLLDMEMDREHWHKYLRTFAPDEKKMMWAGLKRALQHYLSILQARSRLIVDNAAMRNQNTELRHLLKLYSQSQGTNTDQDSRFADKKKKLLKSMKFGDNLNEKVDTQRVNVESIKPWIVKRITELLSYEDDIVCDFVVNMLSEQFPDPKDIQINLTAFLGSKSARIFVTELWDLLLSAMNTTGGVPAILLEARKVEILGSKVVYMGVLQAQEERFRAEQASRQLEGGGGGGSSGGVTINRPREHGDGPSPTHPISPAATNQRRRSPSPPRNERKEVDSRSRNRRRYSSSPDSESERSRSRRRRREEEDIEAEVAEQGDWDRRRRRHRRSYSRSPSSHRRDYHRHHHRHGHHSPRDRRYEEVEMDADIRSFHERRRPRSREGRRPREEERERAVHNADGPICVPRAGTPSPPHPPTQRQQPSPVTETKVNGEGTEESVERPHRSGRSPRRGVPRSSPREDRSRRTDEVYREDSRAYKERSSWRRDDSHDRRRSSRLTMENETYVEEHRRHDNHEGLEDRIKARQRRDEKSVEEREGPEQRQQRRIPPASSSRRRSPEGPILPPGDRDRRRGRREGEDAPLVSPEGPELPKGLVKQRTEEEEEKARKIEKKTKKRRTSSSSSSSSSSSTSSSSSSLESSSDDESSDSSSDSDSSSNESDSSSSSSSSSDDSDVRTKGKKRKHSKAHEKPVIDEGFLFTLQKSKSAKRRKVRKHKAKEKSIKKKRETQVLKEGVKKNKRELPQSLSPEGPKLPPPVEEIESPGVEWKERRRGDDVNEVLSSTSSSSSEDSYTDSSSSSSSSLTSSSSEEKREILREVPSKRSRQDDDFSDGDKERGRKRNNDVDITESRSGSGKRRRRGGDVDFMEGDKEDDEVEVDRRRGSSSRSEEDRLRRRALESLKRKNAVVGASRPMDSS</sequence>
<dbReference type="OrthoDB" id="10260459at2759"/>
<dbReference type="STRING" id="6205.A0A158RE19"/>
<evidence type="ECO:0000256" key="3">
    <source>
        <dbReference type="ARBA" id="ARBA00023054"/>
    </source>
</evidence>
<dbReference type="SMART" id="SM00311">
    <property type="entry name" value="PWI"/>
    <property type="match status" value="1"/>
</dbReference>
<dbReference type="GO" id="GO:0003352">
    <property type="term" value="P:regulation of cilium movement"/>
    <property type="evidence" value="ECO:0007669"/>
    <property type="project" value="TreeGrafter"/>
</dbReference>
<feature type="compositionally biased region" description="Basic residues" evidence="5">
    <location>
        <begin position="1221"/>
        <end position="1231"/>
    </location>
</feature>
<feature type="coiled-coil region" evidence="4">
    <location>
        <begin position="188"/>
        <end position="222"/>
    </location>
</feature>
<organism evidence="9">
    <name type="scientific">Hydatigena taeniaeformis</name>
    <name type="common">Feline tapeworm</name>
    <name type="synonym">Taenia taeniaeformis</name>
    <dbReference type="NCBI Taxonomy" id="6205"/>
    <lineage>
        <taxon>Eukaryota</taxon>
        <taxon>Metazoa</taxon>
        <taxon>Spiralia</taxon>
        <taxon>Lophotrochozoa</taxon>
        <taxon>Platyhelminthes</taxon>
        <taxon>Cestoda</taxon>
        <taxon>Eucestoda</taxon>
        <taxon>Cyclophyllidea</taxon>
        <taxon>Taeniidae</taxon>
        <taxon>Hydatigera</taxon>
    </lineage>
</organism>
<feature type="compositionally biased region" description="Basic and acidic residues" evidence="5">
    <location>
        <begin position="1071"/>
        <end position="1104"/>
    </location>
</feature>
<proteinExistence type="inferred from homology"/>
<feature type="compositionally biased region" description="Basic and acidic residues" evidence="5">
    <location>
        <begin position="1339"/>
        <end position="1354"/>
    </location>
</feature>
<dbReference type="Pfam" id="PF01480">
    <property type="entry name" value="PWI"/>
    <property type="match status" value="1"/>
</dbReference>
<feature type="compositionally biased region" description="Gly residues" evidence="5">
    <location>
        <begin position="841"/>
        <end position="850"/>
    </location>
</feature>
<evidence type="ECO:0000313" key="7">
    <source>
        <dbReference type="EMBL" id="VDM30715.1"/>
    </source>
</evidence>
<feature type="compositionally biased region" description="Acidic residues" evidence="5">
    <location>
        <begin position="1476"/>
        <end position="1488"/>
    </location>
</feature>
<reference evidence="7 8" key="2">
    <citation type="submission" date="2018-11" db="EMBL/GenBank/DDBJ databases">
        <authorList>
            <consortium name="Pathogen Informatics"/>
        </authorList>
    </citation>
    <scope>NUCLEOTIDE SEQUENCE [LARGE SCALE GENOMIC DNA]</scope>
</reference>
<feature type="compositionally biased region" description="Basic residues" evidence="5">
    <location>
        <begin position="1290"/>
        <end position="1299"/>
    </location>
</feature>
<feature type="compositionally biased region" description="Low complexity" evidence="5">
    <location>
        <begin position="1260"/>
        <end position="1282"/>
    </location>
</feature>
<reference evidence="9" key="1">
    <citation type="submission" date="2016-04" db="UniProtKB">
        <authorList>
            <consortium name="WormBaseParasite"/>
        </authorList>
    </citation>
    <scope>IDENTIFICATION</scope>
</reference>
<name>A0A158RE19_HYDTA</name>
<dbReference type="EMBL" id="UYWX01020305">
    <property type="protein sequence ID" value="VDM30715.1"/>
    <property type="molecule type" value="Genomic_DNA"/>
</dbReference>
<evidence type="ECO:0000256" key="4">
    <source>
        <dbReference type="SAM" id="Coils"/>
    </source>
</evidence>
<keyword evidence="8" id="KW-1185">Reference proteome</keyword>
<feature type="compositionally biased region" description="Basic residues" evidence="5">
    <location>
        <begin position="938"/>
        <end position="970"/>
    </location>
</feature>
<dbReference type="GO" id="GO:0070286">
    <property type="term" value="P:axonemal dynein complex assembly"/>
    <property type="evidence" value="ECO:0007669"/>
    <property type="project" value="InterPro"/>
</dbReference>
<feature type="compositionally biased region" description="Basic and acidic residues" evidence="5">
    <location>
        <begin position="1489"/>
        <end position="1513"/>
    </location>
</feature>
<feature type="compositionally biased region" description="Basic and acidic residues" evidence="5">
    <location>
        <begin position="994"/>
        <end position="1010"/>
    </location>
</feature>
<evidence type="ECO:0000259" key="6">
    <source>
        <dbReference type="PROSITE" id="PS51025"/>
    </source>
</evidence>
<feature type="compositionally biased region" description="Acidic residues" evidence="5">
    <location>
        <begin position="923"/>
        <end position="933"/>
    </location>
</feature>
<dbReference type="PANTHER" id="PTHR21625">
    <property type="entry name" value="NYD-SP28 PROTEIN"/>
    <property type="match status" value="1"/>
</dbReference>
<dbReference type="InterPro" id="IPR029440">
    <property type="entry name" value="DRC1_C"/>
</dbReference>
<feature type="coiled-coil region" evidence="4">
    <location>
        <begin position="246"/>
        <end position="324"/>
    </location>
</feature>
<dbReference type="Gene3D" id="1.20.1390.10">
    <property type="entry name" value="PWI domain"/>
    <property type="match status" value="1"/>
</dbReference>
<evidence type="ECO:0000313" key="8">
    <source>
        <dbReference type="Proteomes" id="UP000274429"/>
    </source>
</evidence>
<dbReference type="Pfam" id="PF14775">
    <property type="entry name" value="NYD-SP28_assoc"/>
    <property type="match status" value="1"/>
</dbReference>